<dbReference type="Proteomes" id="UP000439113">
    <property type="component" value="Unassembled WGS sequence"/>
</dbReference>
<feature type="signal peptide" evidence="1">
    <location>
        <begin position="1"/>
        <end position="20"/>
    </location>
</feature>
<proteinExistence type="predicted"/>
<reference evidence="2 3" key="1">
    <citation type="submission" date="2019-11" db="EMBL/GenBank/DDBJ databases">
        <title>Whole-genome sequence of a Rhodoblastus acidophilus DSM 142.</title>
        <authorList>
            <person name="Kyndt J.A."/>
            <person name="Meyer T.E."/>
        </authorList>
    </citation>
    <scope>NUCLEOTIDE SEQUENCE [LARGE SCALE GENOMIC DNA]</scope>
    <source>
        <strain evidence="2 3">DSM 142</strain>
    </source>
</reference>
<dbReference type="AlphaFoldDB" id="A0A6N8DLP1"/>
<evidence type="ECO:0000313" key="2">
    <source>
        <dbReference type="EMBL" id="MTV30123.1"/>
    </source>
</evidence>
<feature type="chain" id="PRO_5027069772" evidence="1">
    <location>
        <begin position="21"/>
        <end position="333"/>
    </location>
</feature>
<comment type="caution">
    <text evidence="2">The sequence shown here is derived from an EMBL/GenBank/DDBJ whole genome shotgun (WGS) entry which is preliminary data.</text>
</comment>
<sequence>MRRMLASCFAFLIATAVADASPIMCATIARKVSEKLRLLSAKAPQPGGPGLSIRAAFAGSPAKMDSGTPATAEMLAEFPLSEADRKQLSNSVVRIARAGGDQGLVLIDGVSGTAQCHTPHLFSLASGQKHALEVPAPNDPFDRCGHAVMALTEFEGSAYFVEMDDGVDETENFRITGQNNDMLGMTCSITIRYKMDYVPAESFCAKPDLCALGPKAAIWARAWRTGGAELRDPAFGPAPTPKFANDDRTLPLFGGVSKIAPQPLGYDAQENFFTISGEPEADLLRIGAAKPGPASMADWQTFTLVGLYKANSPVASFVIVRHRSSFESVTVNR</sequence>
<dbReference type="RefSeq" id="WP_155444779.1">
    <property type="nucleotide sequence ID" value="NZ_JAOQNR010000002.1"/>
</dbReference>
<keyword evidence="1" id="KW-0732">Signal</keyword>
<dbReference type="EMBL" id="WNKS01000002">
    <property type="protein sequence ID" value="MTV30123.1"/>
    <property type="molecule type" value="Genomic_DNA"/>
</dbReference>
<name>A0A6N8DLP1_RHOAC</name>
<accession>A0A6N8DLP1</accession>
<gene>
    <name evidence="2" type="ORF">GJ654_03845</name>
</gene>
<evidence type="ECO:0000256" key="1">
    <source>
        <dbReference type="SAM" id="SignalP"/>
    </source>
</evidence>
<organism evidence="2 3">
    <name type="scientific">Rhodoblastus acidophilus</name>
    <name type="common">Rhodopseudomonas acidophila</name>
    <dbReference type="NCBI Taxonomy" id="1074"/>
    <lineage>
        <taxon>Bacteria</taxon>
        <taxon>Pseudomonadati</taxon>
        <taxon>Pseudomonadota</taxon>
        <taxon>Alphaproteobacteria</taxon>
        <taxon>Hyphomicrobiales</taxon>
        <taxon>Rhodoblastaceae</taxon>
        <taxon>Rhodoblastus</taxon>
    </lineage>
</organism>
<dbReference type="OrthoDB" id="9913362at2"/>
<protein>
    <submittedName>
        <fullName evidence="2">Uncharacterized protein</fullName>
    </submittedName>
</protein>
<evidence type="ECO:0000313" key="3">
    <source>
        <dbReference type="Proteomes" id="UP000439113"/>
    </source>
</evidence>